<dbReference type="InterPro" id="IPR043733">
    <property type="entry name" value="DUF5677"/>
</dbReference>
<proteinExistence type="predicted"/>
<dbReference type="Pfam" id="PF18928">
    <property type="entry name" value="DUF5677"/>
    <property type="match status" value="1"/>
</dbReference>
<dbReference type="EMBL" id="CM001403">
    <property type="protein sequence ID" value="EHQ26163.1"/>
    <property type="molecule type" value="Genomic_DNA"/>
</dbReference>
<evidence type="ECO:0000313" key="1">
    <source>
        <dbReference type="EMBL" id="EHQ26163.1"/>
    </source>
</evidence>
<keyword evidence="2" id="KW-1185">Reference proteome</keyword>
<dbReference type="HOGENOM" id="CLU_965822_0_0_10"/>
<gene>
    <name evidence="1" type="ORF">Mucpa_2023</name>
</gene>
<dbReference type="AlphaFoldDB" id="H1YEA0"/>
<organism evidence="1 2">
    <name type="scientific">Mucilaginibacter paludis DSM 18603</name>
    <dbReference type="NCBI Taxonomy" id="714943"/>
    <lineage>
        <taxon>Bacteria</taxon>
        <taxon>Pseudomonadati</taxon>
        <taxon>Bacteroidota</taxon>
        <taxon>Sphingobacteriia</taxon>
        <taxon>Sphingobacteriales</taxon>
        <taxon>Sphingobacteriaceae</taxon>
        <taxon>Mucilaginibacter</taxon>
    </lineage>
</organism>
<dbReference type="STRING" id="714943.Mucpa_2023"/>
<reference evidence="1" key="1">
    <citation type="submission" date="2011-09" db="EMBL/GenBank/DDBJ databases">
        <title>The permanent draft genome of Mucilaginibacter paludis DSM 18603.</title>
        <authorList>
            <consortium name="US DOE Joint Genome Institute (JGI-PGF)"/>
            <person name="Lucas S."/>
            <person name="Han J."/>
            <person name="Lapidus A."/>
            <person name="Bruce D."/>
            <person name="Goodwin L."/>
            <person name="Pitluck S."/>
            <person name="Peters L."/>
            <person name="Kyrpides N."/>
            <person name="Mavromatis K."/>
            <person name="Ivanova N."/>
            <person name="Mikhailova N."/>
            <person name="Held B."/>
            <person name="Detter J.C."/>
            <person name="Tapia R."/>
            <person name="Han C."/>
            <person name="Land M."/>
            <person name="Hauser L."/>
            <person name="Markowitz V."/>
            <person name="Cheng J.-F."/>
            <person name="Hugenholtz P."/>
            <person name="Woyke T."/>
            <person name="Wu D."/>
            <person name="Tindall B."/>
            <person name="Brambilla E."/>
            <person name="Klenk H.-P."/>
            <person name="Eisen J.A."/>
        </authorList>
    </citation>
    <scope>NUCLEOTIDE SEQUENCE [LARGE SCALE GENOMIC DNA]</scope>
    <source>
        <strain evidence="1">DSM 18603</strain>
    </source>
</reference>
<dbReference type="eggNOG" id="ENOG50340CW">
    <property type="taxonomic scope" value="Bacteria"/>
</dbReference>
<name>H1YEA0_9SPHI</name>
<sequence length="288" mass="33610">MPLQKNLKAIFEAIKPHCDNLIVEDFNTEDKAFICLLKAAFAKNYEFNCLCNQLKHVDQFFFIMPSLRGICEDLIAIKYIKEHIKIERNKLISIQTEKRTIEGTLVQKSFFDENRPGQIILEIRDAQTRVDSLSHQIKDILIKNGLKGDKEFPSVAQMATDTKLIKLYNYMYYATSKTVHFEPGLLLRLGWSNSLESKLFTFSTKNFTRYHADFCSYYAAYLFIEFYKAFKKDLGLDVLFKKQIKEITDLLEDELRMPEIVTFEECNIKPPSVITQLLLKSSKKLSHK</sequence>
<dbReference type="Proteomes" id="UP000002774">
    <property type="component" value="Chromosome"/>
</dbReference>
<evidence type="ECO:0000313" key="2">
    <source>
        <dbReference type="Proteomes" id="UP000002774"/>
    </source>
</evidence>
<dbReference type="RefSeq" id="WP_008506164.1">
    <property type="nucleotide sequence ID" value="NZ_CM001403.1"/>
</dbReference>
<dbReference type="OrthoDB" id="785709at2"/>
<protein>
    <submittedName>
        <fullName evidence="1">Uncharacterized protein</fullName>
    </submittedName>
</protein>
<accession>H1YEA0</accession>